<keyword evidence="1" id="KW-0812">Transmembrane</keyword>
<dbReference type="EMBL" id="GGEC01057005">
    <property type="protein sequence ID" value="MBX37489.1"/>
    <property type="molecule type" value="Transcribed_RNA"/>
</dbReference>
<accession>A0A2P2N4S4</accession>
<feature type="transmembrane region" description="Helical" evidence="1">
    <location>
        <begin position="6"/>
        <end position="27"/>
    </location>
</feature>
<reference evidence="2" key="1">
    <citation type="submission" date="2018-02" db="EMBL/GenBank/DDBJ databases">
        <title>Rhizophora mucronata_Transcriptome.</title>
        <authorList>
            <person name="Meera S.P."/>
            <person name="Sreeshan A."/>
            <person name="Augustine A."/>
        </authorList>
    </citation>
    <scope>NUCLEOTIDE SEQUENCE</scope>
    <source>
        <tissue evidence="2">Leaf</tissue>
    </source>
</reference>
<name>A0A2P2N4S4_RHIMU</name>
<keyword evidence="1" id="KW-0472">Membrane</keyword>
<keyword evidence="1" id="KW-1133">Transmembrane helix</keyword>
<dbReference type="AlphaFoldDB" id="A0A2P2N4S4"/>
<organism evidence="2">
    <name type="scientific">Rhizophora mucronata</name>
    <name type="common">Asiatic mangrove</name>
    <dbReference type="NCBI Taxonomy" id="61149"/>
    <lineage>
        <taxon>Eukaryota</taxon>
        <taxon>Viridiplantae</taxon>
        <taxon>Streptophyta</taxon>
        <taxon>Embryophyta</taxon>
        <taxon>Tracheophyta</taxon>
        <taxon>Spermatophyta</taxon>
        <taxon>Magnoliopsida</taxon>
        <taxon>eudicotyledons</taxon>
        <taxon>Gunneridae</taxon>
        <taxon>Pentapetalae</taxon>
        <taxon>rosids</taxon>
        <taxon>fabids</taxon>
        <taxon>Malpighiales</taxon>
        <taxon>Rhizophoraceae</taxon>
        <taxon>Rhizophora</taxon>
    </lineage>
</organism>
<evidence type="ECO:0000313" key="2">
    <source>
        <dbReference type="EMBL" id="MBX37489.1"/>
    </source>
</evidence>
<sequence>MHLSHPFVLIYVLRVFMWDCPYLVLLIGKRNEREIRGSGWWLFVLQKSLFSLAFKVALRSDWS</sequence>
<protein>
    <submittedName>
        <fullName evidence="2">Uncharacterized protein</fullName>
    </submittedName>
</protein>
<evidence type="ECO:0000256" key="1">
    <source>
        <dbReference type="SAM" id="Phobius"/>
    </source>
</evidence>
<proteinExistence type="predicted"/>